<feature type="region of interest" description="Disordered" evidence="1">
    <location>
        <begin position="182"/>
        <end position="206"/>
    </location>
</feature>
<proteinExistence type="predicted"/>
<protein>
    <recommendedName>
        <fullName evidence="4">Phasin domain-containing protein</fullName>
    </recommendedName>
</protein>
<sequence length="247" mass="26170">MKTIKGNQGQGSSKKKAVSTAPAKPETPKSRRLDMVVPPGITMDKAVTDMAAAGLATNAGLVVKFSQAEHGELSLTDMVASLRDAGQAVNDGDLRAAEQMLNAQAVSLNSIFAELARRAAMNMGEYMDATERYMRLALKAQGQCRATLETLAAIKNPPVVFAKQANISSGPQQVNNGVFGVHKKDGEQATPTHGEKKNEQTKLLEDKQHGGTILDAGAATAPARGNSKVEAVGTIQRPENPRRKKQG</sequence>
<evidence type="ECO:0008006" key="4">
    <source>
        <dbReference type="Google" id="ProtNLM"/>
    </source>
</evidence>
<evidence type="ECO:0000313" key="3">
    <source>
        <dbReference type="Proteomes" id="UP000651050"/>
    </source>
</evidence>
<keyword evidence="3" id="KW-1185">Reference proteome</keyword>
<evidence type="ECO:0000256" key="1">
    <source>
        <dbReference type="SAM" id="MobiDB-lite"/>
    </source>
</evidence>
<accession>A0A931MI06</accession>
<dbReference type="Proteomes" id="UP000651050">
    <property type="component" value="Unassembled WGS sequence"/>
</dbReference>
<feature type="region of interest" description="Disordered" evidence="1">
    <location>
        <begin position="1"/>
        <end position="34"/>
    </location>
</feature>
<evidence type="ECO:0000313" key="2">
    <source>
        <dbReference type="EMBL" id="MBG9389329.1"/>
    </source>
</evidence>
<reference evidence="2" key="1">
    <citation type="submission" date="2020-11" db="EMBL/GenBank/DDBJ databases">
        <title>Bacterial whole genome sequence for Caenimonas sp. DR4.4.</title>
        <authorList>
            <person name="Le V."/>
            <person name="Ko S.-R."/>
            <person name="Ahn C.-Y."/>
            <person name="Oh H.-M."/>
        </authorList>
    </citation>
    <scope>NUCLEOTIDE SEQUENCE</scope>
    <source>
        <strain evidence="2">DR4.4</strain>
    </source>
</reference>
<dbReference type="EMBL" id="JADWYS010000001">
    <property type="protein sequence ID" value="MBG9389329.1"/>
    <property type="molecule type" value="Genomic_DNA"/>
</dbReference>
<gene>
    <name evidence="2" type="ORF">I5803_14960</name>
</gene>
<dbReference type="AlphaFoldDB" id="A0A931MI06"/>
<organism evidence="2 3">
    <name type="scientific">Caenimonas aquaedulcis</name>
    <dbReference type="NCBI Taxonomy" id="2793270"/>
    <lineage>
        <taxon>Bacteria</taxon>
        <taxon>Pseudomonadati</taxon>
        <taxon>Pseudomonadota</taxon>
        <taxon>Betaproteobacteria</taxon>
        <taxon>Burkholderiales</taxon>
        <taxon>Comamonadaceae</taxon>
        <taxon>Caenimonas</taxon>
    </lineage>
</organism>
<feature type="region of interest" description="Disordered" evidence="1">
    <location>
        <begin position="218"/>
        <end position="247"/>
    </location>
</feature>
<name>A0A931MI06_9BURK</name>
<feature type="compositionally biased region" description="Low complexity" evidence="1">
    <location>
        <begin position="1"/>
        <end position="12"/>
    </location>
</feature>
<comment type="caution">
    <text evidence="2">The sequence shown here is derived from an EMBL/GenBank/DDBJ whole genome shotgun (WGS) entry which is preliminary data.</text>
</comment>
<dbReference type="RefSeq" id="WP_196987130.1">
    <property type="nucleotide sequence ID" value="NZ_JADWYS010000001.1"/>
</dbReference>